<dbReference type="InterPro" id="IPR002523">
    <property type="entry name" value="MgTranspt_CorA/ZnTranspt_ZntB"/>
</dbReference>
<dbReference type="InterPro" id="IPR010686">
    <property type="entry name" value="OBAP-like"/>
</dbReference>
<evidence type="ECO:0000256" key="3">
    <source>
        <dbReference type="ARBA" id="ARBA00009765"/>
    </source>
</evidence>
<feature type="region of interest" description="Disordered" evidence="9">
    <location>
        <begin position="582"/>
        <end position="606"/>
    </location>
</feature>
<keyword evidence="5" id="KW-1003">Cell membrane</keyword>
<evidence type="ECO:0000256" key="6">
    <source>
        <dbReference type="ARBA" id="ARBA00022692"/>
    </source>
</evidence>
<evidence type="ECO:0000256" key="10">
    <source>
        <dbReference type="SAM" id="Phobius"/>
    </source>
</evidence>
<dbReference type="Pfam" id="PF06884">
    <property type="entry name" value="DUF1264"/>
    <property type="match status" value="1"/>
</dbReference>
<dbReference type="PANTHER" id="PTHR46494:SF1">
    <property type="entry name" value="CORA FAMILY METAL ION TRANSPORTER (EUROFUNG)"/>
    <property type="match status" value="1"/>
</dbReference>
<dbReference type="PANTHER" id="PTHR46494">
    <property type="entry name" value="CORA FAMILY METAL ION TRANSPORTER (EUROFUNG)"/>
    <property type="match status" value="1"/>
</dbReference>
<feature type="compositionally biased region" description="Polar residues" evidence="9">
    <location>
        <begin position="16"/>
        <end position="28"/>
    </location>
</feature>
<keyword evidence="7 10" id="KW-1133">Transmembrane helix</keyword>
<keyword evidence="4" id="KW-0813">Transport</keyword>
<dbReference type="InterPro" id="IPR045861">
    <property type="entry name" value="CorA_cytoplasmic_dom"/>
</dbReference>
<dbReference type="GO" id="GO:0015087">
    <property type="term" value="F:cobalt ion transmembrane transporter activity"/>
    <property type="evidence" value="ECO:0007669"/>
    <property type="project" value="TreeGrafter"/>
</dbReference>
<dbReference type="AlphaFoldDB" id="A0A8H4IV99"/>
<evidence type="ECO:0000256" key="2">
    <source>
        <dbReference type="ARBA" id="ARBA00009740"/>
    </source>
</evidence>
<dbReference type="Proteomes" id="UP000572817">
    <property type="component" value="Unassembled WGS sequence"/>
</dbReference>
<dbReference type="SUPFAM" id="SSF143865">
    <property type="entry name" value="CorA soluble domain-like"/>
    <property type="match status" value="1"/>
</dbReference>
<feature type="region of interest" description="Disordered" evidence="9">
    <location>
        <begin position="213"/>
        <end position="233"/>
    </location>
</feature>
<dbReference type="GO" id="GO:0015095">
    <property type="term" value="F:magnesium ion transmembrane transporter activity"/>
    <property type="evidence" value="ECO:0007669"/>
    <property type="project" value="TreeGrafter"/>
</dbReference>
<comment type="similarity">
    <text evidence="3">Belongs to the CorA metal ion transporter (MIT) (TC 1.A.35) family.</text>
</comment>
<evidence type="ECO:0000256" key="8">
    <source>
        <dbReference type="ARBA" id="ARBA00023136"/>
    </source>
</evidence>
<dbReference type="Pfam" id="PF01544">
    <property type="entry name" value="CorA"/>
    <property type="match status" value="1"/>
</dbReference>
<proteinExistence type="inferred from homology"/>
<keyword evidence="12" id="KW-1185">Reference proteome</keyword>
<reference evidence="11" key="1">
    <citation type="submission" date="2020-04" db="EMBL/GenBank/DDBJ databases">
        <title>Genome Assembly and Annotation of Botryosphaeria dothidea sdau 11-99, a Latent Pathogen of Apple Fruit Ring Rot in China.</title>
        <authorList>
            <person name="Yu C."/>
            <person name="Diao Y."/>
            <person name="Lu Q."/>
            <person name="Zhao J."/>
            <person name="Cui S."/>
            <person name="Peng C."/>
            <person name="He B."/>
            <person name="Liu H."/>
        </authorList>
    </citation>
    <scope>NUCLEOTIDE SEQUENCE [LARGE SCALE GENOMIC DNA]</scope>
    <source>
        <strain evidence="11">Sdau11-99</strain>
    </source>
</reference>
<protein>
    <submittedName>
        <fullName evidence="11">Family metal ion protein</fullName>
    </submittedName>
</protein>
<feature type="region of interest" description="Disordered" evidence="9">
    <location>
        <begin position="251"/>
        <end position="270"/>
    </location>
</feature>
<evidence type="ECO:0000256" key="9">
    <source>
        <dbReference type="SAM" id="MobiDB-lite"/>
    </source>
</evidence>
<gene>
    <name evidence="11" type="ORF">GTA08_BOTSDO04199</name>
</gene>
<name>A0A8H4IV99_9PEZI</name>
<comment type="similarity">
    <text evidence="2">Belongs to the OBAP family.</text>
</comment>
<dbReference type="GO" id="GO:0000287">
    <property type="term" value="F:magnesium ion binding"/>
    <property type="evidence" value="ECO:0007669"/>
    <property type="project" value="TreeGrafter"/>
</dbReference>
<feature type="transmembrane region" description="Helical" evidence="10">
    <location>
        <begin position="513"/>
        <end position="531"/>
    </location>
</feature>
<dbReference type="Gene3D" id="3.30.460.20">
    <property type="entry name" value="CorA soluble domain-like"/>
    <property type="match status" value="1"/>
</dbReference>
<feature type="region of interest" description="Disordered" evidence="9">
    <location>
        <begin position="1"/>
        <end position="98"/>
    </location>
</feature>
<dbReference type="SUPFAM" id="SSF144083">
    <property type="entry name" value="Magnesium transport protein CorA, transmembrane region"/>
    <property type="match status" value="1"/>
</dbReference>
<evidence type="ECO:0000256" key="5">
    <source>
        <dbReference type="ARBA" id="ARBA00022475"/>
    </source>
</evidence>
<feature type="transmembrane region" description="Helical" evidence="10">
    <location>
        <begin position="546"/>
        <end position="563"/>
    </location>
</feature>
<keyword evidence="6 10" id="KW-0812">Transmembrane</keyword>
<comment type="subcellular location">
    <subcellularLocation>
        <location evidence="1">Cell membrane</location>
        <topology evidence="1">Multi-pass membrane protein</topology>
    </subcellularLocation>
</comment>
<comment type="caution">
    <text evidence="11">The sequence shown here is derived from an EMBL/GenBank/DDBJ whole genome shotgun (WGS) entry which is preliminary data.</text>
</comment>
<evidence type="ECO:0000256" key="4">
    <source>
        <dbReference type="ARBA" id="ARBA00022448"/>
    </source>
</evidence>
<dbReference type="InterPro" id="IPR045863">
    <property type="entry name" value="CorA_TM1_TM2"/>
</dbReference>
<accession>A0A8H4IV99</accession>
<organism evidence="11 12">
    <name type="scientific">Botryosphaeria dothidea</name>
    <dbReference type="NCBI Taxonomy" id="55169"/>
    <lineage>
        <taxon>Eukaryota</taxon>
        <taxon>Fungi</taxon>
        <taxon>Dikarya</taxon>
        <taxon>Ascomycota</taxon>
        <taxon>Pezizomycotina</taxon>
        <taxon>Dothideomycetes</taxon>
        <taxon>Dothideomycetes incertae sedis</taxon>
        <taxon>Botryosphaeriales</taxon>
        <taxon>Botryosphaeriaceae</taxon>
        <taxon>Botryosphaeria</taxon>
    </lineage>
</organism>
<dbReference type="OrthoDB" id="165352at2759"/>
<evidence type="ECO:0000256" key="1">
    <source>
        <dbReference type="ARBA" id="ARBA00004651"/>
    </source>
</evidence>
<evidence type="ECO:0000313" key="12">
    <source>
        <dbReference type="Proteomes" id="UP000572817"/>
    </source>
</evidence>
<keyword evidence="8 10" id="KW-0472">Membrane</keyword>
<dbReference type="EMBL" id="WWBZ02000022">
    <property type="protein sequence ID" value="KAF4308130.1"/>
    <property type="molecule type" value="Genomic_DNA"/>
</dbReference>
<sequence length="881" mass="100273">MAEPTVRDFYTPPAAGSSNLHSLNTTSPYDVEAQRSPHSPRTSRSRRESAASTGADARYSVDSSTAAQRRPIRSNTVKHYRNSPTPRPVWEAEPGAEPGIDTAKTEADHRHSHLREECIITVVDFSDEYMEQHTLDNETLEAFLEQPREDWAACRWISVNGLSWDVIKTLGNHKNLHRLAVEDLMNTRGRTKADWYSDHAFFLLTLQKLIQTGSSSDSSSNSDSEDDNSLRQEKESRKWFKRLRKSRRASEDGHSLEKINPNGGYKLERKDSYVSPRALAKEKPKHKFRTLQRYRGGPNLERTEYMERHSALSDKHLAVSVEQVSIFLTSDNTCICFFEHSAEDVEKPIITRLEAPDTILRRSADASMMVQALIDTIIDLAIPVTAAYEDTISDLELDVLTEPSIGHSKALYIMTTELSVLRNRIQPIMGLINALRDHKKESIATSGLHGKPARSTASSVTISALAHTYLGDAEDHCIMICQAIDEMRKSADDMIDLIFNIMSTYQNESMRQLTAVTIFFLPLTFLTGYFGQNFEQFWAIQHSDRFFWYIAVPVMIVTSIGMMREMIVRWFQKTFQRRKIARSRKKRGVQKPKPTWKGGMPKPKRQDTVWREPTILPFGDNGSAEAAYNLEELSFTKNPARSNSINAKTKKEMESMPVTNKAAGEPLTTKSEVLETGATLTQDFRPVKNICAHLNAFHVYANDTSRFVEANHYCAHLNEDVRQCILYDSPEPNARLIGIEYMISPKLYATLPPEERRYWHSHVFEVKSGMLIMPQPSVVVPEAAWEKAETKEMEDVVELYGKVFHLWQTDRGDRIPLGEPQLMTSFTAGDQFDFEKNVGDRDKRFGSDYKRKQAARSYIKEPELHPDADWAWKKGSAAGST</sequence>
<feature type="compositionally biased region" description="Basic residues" evidence="9">
    <location>
        <begin position="70"/>
        <end position="81"/>
    </location>
</feature>
<dbReference type="GO" id="GO:0050897">
    <property type="term" value="F:cobalt ion binding"/>
    <property type="evidence" value="ECO:0007669"/>
    <property type="project" value="TreeGrafter"/>
</dbReference>
<evidence type="ECO:0000313" key="11">
    <source>
        <dbReference type="EMBL" id="KAF4308130.1"/>
    </source>
</evidence>
<dbReference type="Gene3D" id="1.20.58.340">
    <property type="entry name" value="Magnesium transport protein CorA, transmembrane region"/>
    <property type="match status" value="2"/>
</dbReference>
<evidence type="ECO:0000256" key="7">
    <source>
        <dbReference type="ARBA" id="ARBA00022989"/>
    </source>
</evidence>
<dbReference type="GO" id="GO:0005886">
    <property type="term" value="C:plasma membrane"/>
    <property type="evidence" value="ECO:0007669"/>
    <property type="project" value="UniProtKB-SubCell"/>
</dbReference>